<keyword evidence="2" id="KW-1185">Reference proteome</keyword>
<dbReference type="Pfam" id="PF13489">
    <property type="entry name" value="Methyltransf_23"/>
    <property type="match status" value="1"/>
</dbReference>
<dbReference type="STRING" id="633813.SAMN04488087_0563"/>
<dbReference type="EMBL" id="FRAU01000001">
    <property type="protein sequence ID" value="SHK17918.1"/>
    <property type="molecule type" value="Genomic_DNA"/>
</dbReference>
<reference evidence="2" key="1">
    <citation type="submission" date="2016-11" db="EMBL/GenBank/DDBJ databases">
        <authorList>
            <person name="Varghese N."/>
            <person name="Submissions S."/>
        </authorList>
    </citation>
    <scope>NUCLEOTIDE SEQUENCE [LARGE SCALE GENOMIC DNA]</scope>
    <source>
        <strain evidence="2">DSM 22212</strain>
    </source>
</reference>
<evidence type="ECO:0000313" key="1">
    <source>
        <dbReference type="EMBL" id="SHK17918.1"/>
    </source>
</evidence>
<dbReference type="OrthoDB" id="9770553at2"/>
<dbReference type="Gene3D" id="3.40.50.150">
    <property type="entry name" value="Vaccinia Virus protein VP39"/>
    <property type="match status" value="1"/>
</dbReference>
<evidence type="ECO:0000313" key="2">
    <source>
        <dbReference type="Proteomes" id="UP000185812"/>
    </source>
</evidence>
<dbReference type="AlphaFoldDB" id="A0A1M6QCL8"/>
<dbReference type="CDD" id="cd02440">
    <property type="entry name" value="AdoMet_MTases"/>
    <property type="match status" value="1"/>
</dbReference>
<gene>
    <name evidence="1" type="ORF">SAMN04488087_0563</name>
</gene>
<dbReference type="PANTHER" id="PTHR43861">
    <property type="entry name" value="TRANS-ACONITATE 2-METHYLTRANSFERASE-RELATED"/>
    <property type="match status" value="1"/>
</dbReference>
<sequence length="241" mass="27804">MKSYQSILDQVARTHSYEAGFNGRLAKYRILRFIESLPLIQRRNKALEIGCGEGRTTMELRKYFDHMIALEPAHTFFEKSSKRLANSNVEVKKCMLEEFVSSESFDCILAFGVLEHVMDTSIFLSKVYQLMHADSCFILTVPNATSLHRRIGKAMGYISYLDQLGPLDYKVGHQRYYDFRSLRHELENNDFEILAMKGIMLKPLPNSMMDTLSDSYCDALFKIGDELPEYCAEIFCVAKKK</sequence>
<accession>A0A1M6QCL8</accession>
<protein>
    <submittedName>
        <fullName evidence="1">Cyclopropane fatty-acyl-phospholipid synthase</fullName>
    </submittedName>
</protein>
<dbReference type="RefSeq" id="WP_072714413.1">
    <property type="nucleotide sequence ID" value="NZ_FRAU01000001.1"/>
</dbReference>
<name>A0A1M6QCL8_9BACT</name>
<proteinExistence type="predicted"/>
<dbReference type="InterPro" id="IPR029063">
    <property type="entry name" value="SAM-dependent_MTases_sf"/>
</dbReference>
<organism evidence="1 2">
    <name type="scientific">Rhodothermus profundi</name>
    <dbReference type="NCBI Taxonomy" id="633813"/>
    <lineage>
        <taxon>Bacteria</taxon>
        <taxon>Pseudomonadati</taxon>
        <taxon>Rhodothermota</taxon>
        <taxon>Rhodothermia</taxon>
        <taxon>Rhodothermales</taxon>
        <taxon>Rhodothermaceae</taxon>
        <taxon>Rhodothermus</taxon>
    </lineage>
</organism>
<dbReference type="SUPFAM" id="SSF53335">
    <property type="entry name" value="S-adenosyl-L-methionine-dependent methyltransferases"/>
    <property type="match status" value="1"/>
</dbReference>
<dbReference type="Proteomes" id="UP000185812">
    <property type="component" value="Unassembled WGS sequence"/>
</dbReference>